<evidence type="ECO:0000313" key="1">
    <source>
        <dbReference type="EMBL" id="MCL6274644.1"/>
    </source>
</evidence>
<keyword evidence="2" id="KW-1185">Reference proteome</keyword>
<reference evidence="1 2" key="1">
    <citation type="submission" date="2022-05" db="EMBL/GenBank/DDBJ databases">
        <authorList>
            <person name="Park J.-S."/>
        </authorList>
    </citation>
    <scope>NUCLEOTIDE SEQUENCE [LARGE SCALE GENOMIC DNA]</scope>
    <source>
        <strain evidence="1 2">2012CJ35-5</strain>
    </source>
</reference>
<organism evidence="1 2">
    <name type="scientific">Flagellimonas spongiicola</name>
    <dbReference type="NCBI Taxonomy" id="2942208"/>
    <lineage>
        <taxon>Bacteria</taxon>
        <taxon>Pseudomonadati</taxon>
        <taxon>Bacteroidota</taxon>
        <taxon>Flavobacteriia</taxon>
        <taxon>Flavobacteriales</taxon>
        <taxon>Flavobacteriaceae</taxon>
        <taxon>Flagellimonas</taxon>
    </lineage>
</organism>
<dbReference type="EMBL" id="JAMFMA010000002">
    <property type="protein sequence ID" value="MCL6274644.1"/>
    <property type="molecule type" value="Genomic_DNA"/>
</dbReference>
<dbReference type="RefSeq" id="WP_249657820.1">
    <property type="nucleotide sequence ID" value="NZ_JAMFMA010000002.1"/>
</dbReference>
<protein>
    <submittedName>
        <fullName evidence="1">Uncharacterized protein</fullName>
    </submittedName>
</protein>
<gene>
    <name evidence="1" type="ORF">M3P19_11535</name>
</gene>
<evidence type="ECO:0000313" key="2">
    <source>
        <dbReference type="Proteomes" id="UP001203607"/>
    </source>
</evidence>
<accession>A0ABT0PTG9</accession>
<name>A0ABT0PTG9_9FLAO</name>
<proteinExistence type="predicted"/>
<comment type="caution">
    <text evidence="1">The sequence shown here is derived from an EMBL/GenBank/DDBJ whole genome shotgun (WGS) entry which is preliminary data.</text>
</comment>
<dbReference type="Proteomes" id="UP001203607">
    <property type="component" value="Unassembled WGS sequence"/>
</dbReference>
<sequence>MKENFLEKWILNLVKSEYENGNIPRRATYKLRERMDNFIEVTIEWTDPNENNHKIVYNARSYGKQSVKERIPMPDDPIFELENYYTLEIHIFVNDIKRNYSSRRIANYDVDKVVGELQQLEEIKNIRASG</sequence>